<proteinExistence type="predicted"/>
<dbReference type="EMBL" id="CP059319">
    <property type="protein sequence ID" value="QTH23900.1"/>
    <property type="molecule type" value="Genomic_DNA"/>
</dbReference>
<dbReference type="InterPro" id="IPR014710">
    <property type="entry name" value="RmlC-like_jellyroll"/>
</dbReference>
<protein>
    <submittedName>
        <fullName evidence="2">Cupin domain-containing protein</fullName>
    </submittedName>
</protein>
<dbReference type="InterPro" id="IPR011051">
    <property type="entry name" value="RmlC_Cupin_sf"/>
</dbReference>
<dbReference type="Pfam" id="PF12973">
    <property type="entry name" value="Cupin_7"/>
    <property type="match status" value="1"/>
</dbReference>
<reference evidence="2" key="2">
    <citation type="submission" date="2021-04" db="EMBL/GenBank/DDBJ databases">
        <title>Isolation and genomic analysis of the ibuprofen-degrading bacterium Sphingomonas strain MPO218.</title>
        <authorList>
            <person name="Aulestia M."/>
            <person name="Flores A."/>
            <person name="Mangas E.L."/>
            <person name="Perez-Pulido A.J."/>
            <person name="Santero E."/>
            <person name="Camacho E.M."/>
        </authorList>
    </citation>
    <scope>NUCLEOTIDE SEQUENCE</scope>
    <source>
        <strain evidence="2">MPO218</strain>
    </source>
</reference>
<evidence type="ECO:0000313" key="2">
    <source>
        <dbReference type="EMBL" id="QTH23900.1"/>
    </source>
</evidence>
<feature type="domain" description="ChrR-like cupin" evidence="1">
    <location>
        <begin position="32"/>
        <end position="125"/>
    </location>
</feature>
<name>A0A975D6D8_9SPHN</name>
<reference evidence="2" key="1">
    <citation type="submission" date="2020-07" db="EMBL/GenBank/DDBJ databases">
        <authorList>
            <person name="Camacho E."/>
        </authorList>
    </citation>
    <scope>NUCLEOTIDE SEQUENCE</scope>
    <source>
        <strain evidence="2">MPO218</strain>
    </source>
</reference>
<evidence type="ECO:0000259" key="1">
    <source>
        <dbReference type="Pfam" id="PF12973"/>
    </source>
</evidence>
<dbReference type="InterPro" id="IPR025979">
    <property type="entry name" value="ChrR-like_cupin_dom"/>
</dbReference>
<dbReference type="AlphaFoldDB" id="A0A975D6D8"/>
<dbReference type="SUPFAM" id="SSF51182">
    <property type="entry name" value="RmlC-like cupins"/>
    <property type="match status" value="2"/>
</dbReference>
<evidence type="ECO:0000313" key="3">
    <source>
        <dbReference type="Proteomes" id="UP000664914"/>
    </source>
</evidence>
<accession>A0A975D6D8</accession>
<organism evidence="2 3">
    <name type="scientific">Rhizorhabdus wittichii</name>
    <dbReference type="NCBI Taxonomy" id="160791"/>
    <lineage>
        <taxon>Bacteria</taxon>
        <taxon>Pseudomonadati</taxon>
        <taxon>Pseudomonadota</taxon>
        <taxon>Alphaproteobacteria</taxon>
        <taxon>Sphingomonadales</taxon>
        <taxon>Sphingomonadaceae</taxon>
        <taxon>Rhizorhabdus</taxon>
    </lineage>
</organism>
<gene>
    <name evidence="2" type="ORF">HRJ34_10545</name>
</gene>
<dbReference type="Gene3D" id="2.60.120.10">
    <property type="entry name" value="Jelly Rolls"/>
    <property type="match status" value="2"/>
</dbReference>
<sequence>MAAPDRLEGRPRDSRERVMSILHKPDGRGVYVYDMLDVPWTETGKPGVRQRAVRADRSTGHFLGLIQFDPMIAAGVHQHLGPATSLMLGGSLADYQDNYGRDTVTINPTGTTHDAISWEGCFFVARLEGATAYLPESGGGKGHVGAGTATFTNPAPEVLPALDFPLREARQLATSIPRLSRRMLFDYRIEKDDHRFVELTLWPDMRIPTHRVSALTEWMVLAGNAKVNNLTVPIGAIVVIEPGTEVTIESAFGCRLLAWADGPIQWSDGAALPDIYGF</sequence>
<dbReference type="Proteomes" id="UP000664914">
    <property type="component" value="Chromosome"/>
</dbReference>